<evidence type="ECO:0000313" key="1">
    <source>
        <dbReference type="EMBL" id="GIX93632.1"/>
    </source>
</evidence>
<dbReference type="AlphaFoldDB" id="A0AAV4P889"/>
<proteinExistence type="predicted"/>
<reference evidence="1 2" key="1">
    <citation type="submission" date="2021-06" db="EMBL/GenBank/DDBJ databases">
        <title>Caerostris extrusa draft genome.</title>
        <authorList>
            <person name="Kono N."/>
            <person name="Arakawa K."/>
        </authorList>
    </citation>
    <scope>NUCLEOTIDE SEQUENCE [LARGE SCALE GENOMIC DNA]</scope>
</reference>
<keyword evidence="2" id="KW-1185">Reference proteome</keyword>
<sequence>MDKVLRPFPKTDETHIVGGPYSNRATRLLCSHRPRSMEPKNVNRFTEPILMRLWKESGSLECGQTREWKETISYLFE</sequence>
<dbReference type="Proteomes" id="UP001054945">
    <property type="component" value="Unassembled WGS sequence"/>
</dbReference>
<comment type="caution">
    <text evidence="1">The sequence shown here is derived from an EMBL/GenBank/DDBJ whole genome shotgun (WGS) entry which is preliminary data.</text>
</comment>
<name>A0AAV4P889_CAEEX</name>
<evidence type="ECO:0000313" key="2">
    <source>
        <dbReference type="Proteomes" id="UP001054945"/>
    </source>
</evidence>
<organism evidence="1 2">
    <name type="scientific">Caerostris extrusa</name>
    <name type="common">Bark spider</name>
    <name type="synonym">Caerostris bankana</name>
    <dbReference type="NCBI Taxonomy" id="172846"/>
    <lineage>
        <taxon>Eukaryota</taxon>
        <taxon>Metazoa</taxon>
        <taxon>Ecdysozoa</taxon>
        <taxon>Arthropoda</taxon>
        <taxon>Chelicerata</taxon>
        <taxon>Arachnida</taxon>
        <taxon>Araneae</taxon>
        <taxon>Araneomorphae</taxon>
        <taxon>Entelegynae</taxon>
        <taxon>Araneoidea</taxon>
        <taxon>Araneidae</taxon>
        <taxon>Caerostris</taxon>
    </lineage>
</organism>
<dbReference type="EMBL" id="BPLR01004279">
    <property type="protein sequence ID" value="GIX93632.1"/>
    <property type="molecule type" value="Genomic_DNA"/>
</dbReference>
<accession>A0AAV4P889</accession>
<protein>
    <submittedName>
        <fullName evidence="1">Uncharacterized protein</fullName>
    </submittedName>
</protein>
<gene>
    <name evidence="1" type="ORF">CEXT_340111</name>
</gene>